<dbReference type="Proteomes" id="UP000784294">
    <property type="component" value="Unassembled WGS sequence"/>
</dbReference>
<name>A0A3S4ZXB6_9PLAT</name>
<evidence type="ECO:0000313" key="1">
    <source>
        <dbReference type="EMBL" id="VEL09452.1"/>
    </source>
</evidence>
<evidence type="ECO:0000313" key="2">
    <source>
        <dbReference type="Proteomes" id="UP000784294"/>
    </source>
</evidence>
<organism evidence="1 2">
    <name type="scientific">Protopolystoma xenopodis</name>
    <dbReference type="NCBI Taxonomy" id="117903"/>
    <lineage>
        <taxon>Eukaryota</taxon>
        <taxon>Metazoa</taxon>
        <taxon>Spiralia</taxon>
        <taxon>Lophotrochozoa</taxon>
        <taxon>Platyhelminthes</taxon>
        <taxon>Monogenea</taxon>
        <taxon>Polyopisthocotylea</taxon>
        <taxon>Polystomatidea</taxon>
        <taxon>Polystomatidae</taxon>
        <taxon>Protopolystoma</taxon>
    </lineage>
</organism>
<proteinExistence type="predicted"/>
<sequence length="123" mass="13740">MCVNDAPTTSGKVNILIYSLVGPKWLEKNNLTSSAPICLTHIFILEGDKARLKARIPPTGPRQSLYLVRQTDMVAERRCVQPVGGNRLPMEYPKPDCMLSDDPTGDCNVNVQRRRQQTCGPSW</sequence>
<protein>
    <submittedName>
        <fullName evidence="1">Uncharacterized protein</fullName>
    </submittedName>
</protein>
<accession>A0A3S4ZXB6</accession>
<gene>
    <name evidence="1" type="ORF">PXEA_LOCUS2892</name>
</gene>
<reference evidence="1" key="1">
    <citation type="submission" date="2018-11" db="EMBL/GenBank/DDBJ databases">
        <authorList>
            <consortium name="Pathogen Informatics"/>
        </authorList>
    </citation>
    <scope>NUCLEOTIDE SEQUENCE</scope>
</reference>
<keyword evidence="2" id="KW-1185">Reference proteome</keyword>
<comment type="caution">
    <text evidence="1">The sequence shown here is derived from an EMBL/GenBank/DDBJ whole genome shotgun (WGS) entry which is preliminary data.</text>
</comment>
<dbReference type="AlphaFoldDB" id="A0A3S4ZXB6"/>
<dbReference type="EMBL" id="CAAALY010006359">
    <property type="protein sequence ID" value="VEL09452.1"/>
    <property type="molecule type" value="Genomic_DNA"/>
</dbReference>